<keyword evidence="3" id="KW-1185">Reference proteome</keyword>
<reference evidence="2" key="1">
    <citation type="submission" date="2021-04" db="EMBL/GenBank/DDBJ databases">
        <title>Genome based classification of Actinospica acidithermotolerans sp. nov., an actinobacterium isolated from an Indonesian hot spring.</title>
        <authorList>
            <person name="Kusuma A.B."/>
            <person name="Putra K.E."/>
            <person name="Nafisah S."/>
            <person name="Loh J."/>
            <person name="Nouioui I."/>
            <person name="Goodfellow M."/>
        </authorList>
    </citation>
    <scope>NUCLEOTIDE SEQUENCE</scope>
    <source>
        <strain evidence="2">CSCA 57</strain>
    </source>
</reference>
<organism evidence="2 3">
    <name type="scientific">Actinospica durhamensis</name>
    <dbReference type="NCBI Taxonomy" id="1508375"/>
    <lineage>
        <taxon>Bacteria</taxon>
        <taxon>Bacillati</taxon>
        <taxon>Actinomycetota</taxon>
        <taxon>Actinomycetes</taxon>
        <taxon>Catenulisporales</taxon>
        <taxon>Actinospicaceae</taxon>
        <taxon>Actinospica</taxon>
    </lineage>
</organism>
<dbReference type="AlphaFoldDB" id="A0A941IUF2"/>
<evidence type="ECO:0000313" key="3">
    <source>
        <dbReference type="Proteomes" id="UP000675781"/>
    </source>
</evidence>
<proteinExistence type="predicted"/>
<accession>A0A941IUF2</accession>
<feature type="compositionally biased region" description="Acidic residues" evidence="1">
    <location>
        <begin position="7"/>
        <end position="17"/>
    </location>
</feature>
<feature type="region of interest" description="Disordered" evidence="1">
    <location>
        <begin position="1"/>
        <end position="50"/>
    </location>
</feature>
<comment type="caution">
    <text evidence="2">The sequence shown here is derived from an EMBL/GenBank/DDBJ whole genome shotgun (WGS) entry which is preliminary data.</text>
</comment>
<dbReference type="RefSeq" id="WP_212533453.1">
    <property type="nucleotide sequence ID" value="NZ_JAGSOG010000362.1"/>
</dbReference>
<name>A0A941IUF2_9ACTN</name>
<evidence type="ECO:0000313" key="2">
    <source>
        <dbReference type="EMBL" id="MBR7839007.1"/>
    </source>
</evidence>
<evidence type="ECO:0000256" key="1">
    <source>
        <dbReference type="SAM" id="MobiDB-lite"/>
    </source>
</evidence>
<gene>
    <name evidence="2" type="ORF">KDL01_37420</name>
</gene>
<sequence length="50" mass="5202">MSKDIEPTEQPEAEEGAEQVLPLQETEESDVEAHSAVSEAGSTVSLAACA</sequence>
<dbReference type="Proteomes" id="UP000675781">
    <property type="component" value="Unassembled WGS sequence"/>
</dbReference>
<feature type="compositionally biased region" description="Polar residues" evidence="1">
    <location>
        <begin position="40"/>
        <end position="50"/>
    </location>
</feature>
<dbReference type="EMBL" id="JAGSOG010000362">
    <property type="protein sequence ID" value="MBR7839007.1"/>
    <property type="molecule type" value="Genomic_DNA"/>
</dbReference>
<protein>
    <submittedName>
        <fullName evidence="2">Uncharacterized protein</fullName>
    </submittedName>
</protein>